<evidence type="ECO:0000313" key="1">
    <source>
        <dbReference type="EMBL" id="KAH7677987.1"/>
    </source>
</evidence>
<dbReference type="EMBL" id="CM037017">
    <property type="protein sequence ID" value="KAH7677987.1"/>
    <property type="molecule type" value="Genomic_DNA"/>
</dbReference>
<protein>
    <submittedName>
        <fullName evidence="1">Immunoglobulin-like fold-containing protein</fullName>
    </submittedName>
</protein>
<proteinExistence type="predicted"/>
<evidence type="ECO:0000313" key="2">
    <source>
        <dbReference type="Proteomes" id="UP000827976"/>
    </source>
</evidence>
<keyword evidence="2" id="KW-1185">Reference proteome</keyword>
<comment type="caution">
    <text evidence="1">The sequence shown here is derived from an EMBL/GenBank/DDBJ whole genome shotgun (WGS) entry which is preliminary data.</text>
</comment>
<reference evidence="2" key="1">
    <citation type="journal article" date="2022" name="Nat. Commun.">
        <title>Chromosome evolution and the genetic basis of agronomically important traits in greater yam.</title>
        <authorList>
            <person name="Bredeson J.V."/>
            <person name="Lyons J.B."/>
            <person name="Oniyinde I.O."/>
            <person name="Okereke N.R."/>
            <person name="Kolade O."/>
            <person name="Nnabue I."/>
            <person name="Nwadili C.O."/>
            <person name="Hribova E."/>
            <person name="Parker M."/>
            <person name="Nwogha J."/>
            <person name="Shu S."/>
            <person name="Carlson J."/>
            <person name="Kariba R."/>
            <person name="Muthemba S."/>
            <person name="Knop K."/>
            <person name="Barton G.J."/>
            <person name="Sherwood A.V."/>
            <person name="Lopez-Montes A."/>
            <person name="Asiedu R."/>
            <person name="Jamnadass R."/>
            <person name="Muchugi A."/>
            <person name="Goodstein D."/>
            <person name="Egesi C.N."/>
            <person name="Featherston J."/>
            <person name="Asfaw A."/>
            <person name="Simpson G.G."/>
            <person name="Dolezel J."/>
            <person name="Hendre P.S."/>
            <person name="Van Deynze A."/>
            <person name="Kumar P.L."/>
            <person name="Obidiegwu J.E."/>
            <person name="Bhattacharjee R."/>
            <person name="Rokhsar D.S."/>
        </authorList>
    </citation>
    <scope>NUCLEOTIDE SEQUENCE [LARGE SCALE GENOMIC DNA]</scope>
    <source>
        <strain evidence="2">cv. TDa95/00328</strain>
    </source>
</reference>
<gene>
    <name evidence="1" type="ORF">IHE45_07G119900</name>
</gene>
<sequence length="981" mass="111601">MDWIGYGAKQRSKRGGSGVGRKGIVASVDLASGEGKGRFRQREYASNIPDASSYDDAFPVQENSFAQEVRQSSYRRGGGTPIRTLIDEEISKESEIRRHSPSLVARLMGLDTLPALAVQKKHNVMDTRRSHESFSGFQDKYVSSEDHSAQKTLDEHEDIKDVYEIAETSKSEKQKNQSIRRGISYSGRSDIKYMDSKHLSPVETLQKPHKLDDMLEISDLNKDPFLKFLQEPNSLFSKHLQDLKGAPPPHASHITILKSTRAREAKHSEVCPQSERSGRRRARIQVDDIAYFRKPAIRHDSSSLNERKSALSHMLSKSDYGVEADGSRHPTQIVVLKPRLSKVHKTARTVNLPRYDDDLQFDHKWREETLMSVIREVHAKGRALRKSLDDMEFMPHSVQGSRDVAREIMEQMKQSINYDTQMKRRKKKRTGRSCVNTAEFQCTLNDNSSSSSSYSTKTSTSMSREDKKGLSEKWKMTKRSPEMVLVDKDSGTLGEMLALSVMETPNAFLNNIATTIDERLAKSGVISRQSLSYGFRGSDAWEERCTRKLQRSVSAPSSSGARCRDAENKNSDCYIPKDMLNLRADDFILEPIDQMGSLSRRSFRCQRNRAAQLDVCGEENILPVREIHVNLKELRNTAYKSYCPNKVMIFEPSDDDTRHLVHDSPVPETRTSSHVGNERLSKPDTYGHPQNDFTRKETSGLQVDQPVSSHLHSIESRSSSGSKESEQPSPVSVLDPTSEEENSSSGCFERVCADLKELRRQLRRLKLESLDIDSEQSELIVSDDDADDAVGEGHYTSNAGRILQSFKDEADRDFSYVLDVLIDSGIHVTDLDMLPDPFRTVECPVQMNVFDNLEKKYNFLVSWPKSERRHLFDLINSVLAEIGTAYRNLQPWMKQTRTLRPILSRDDLVEKVWQMVVKSRKELTGNLESFLELKCLNWEVEVDMIGMDIQGMLQEDLLEDLVSELTLEYDQSPFLFTTALN</sequence>
<dbReference type="Proteomes" id="UP000827976">
    <property type="component" value="Chromosome 7"/>
</dbReference>
<name>A0ACB7VU67_DIOAL</name>
<accession>A0ACB7VU67</accession>
<organism evidence="1 2">
    <name type="scientific">Dioscorea alata</name>
    <name type="common">Purple yam</name>
    <dbReference type="NCBI Taxonomy" id="55571"/>
    <lineage>
        <taxon>Eukaryota</taxon>
        <taxon>Viridiplantae</taxon>
        <taxon>Streptophyta</taxon>
        <taxon>Embryophyta</taxon>
        <taxon>Tracheophyta</taxon>
        <taxon>Spermatophyta</taxon>
        <taxon>Magnoliopsida</taxon>
        <taxon>Liliopsida</taxon>
        <taxon>Dioscoreales</taxon>
        <taxon>Dioscoreaceae</taxon>
        <taxon>Dioscorea</taxon>
    </lineage>
</organism>